<gene>
    <name evidence="10" type="ORF">BW247_09200</name>
</gene>
<comment type="similarity">
    <text evidence="3">Belongs to the LptF/LptG family.</text>
</comment>
<proteinExistence type="inferred from homology"/>
<dbReference type="GO" id="GO:0015920">
    <property type="term" value="P:lipopolysaccharide transport"/>
    <property type="evidence" value="ECO:0007669"/>
    <property type="project" value="TreeGrafter"/>
</dbReference>
<dbReference type="AlphaFoldDB" id="A0A1P8UHE7"/>
<evidence type="ECO:0000256" key="8">
    <source>
        <dbReference type="ARBA" id="ARBA00026081"/>
    </source>
</evidence>
<dbReference type="PANTHER" id="PTHR33529:SF2">
    <property type="entry name" value="LIPOPOLYSACCHARIDE EXPORT SYSTEM PERMEASE PROTEIN LPTG"/>
    <property type="match status" value="1"/>
</dbReference>
<sequence length="354" mass="38328">MKILNRYLVRSVISGALLALFVLSLLDWVFGFLGQLDGSGKGGLSLAQIFLYSLYTEPQRMYELFPSSVLIGSIMSLGAMSANSELIAMRAAGVSIGGVVRAVLRAGIVMVCVAVALGEWLAPAGENKAQALKLAVQAGSTVIASEQDVWARDGSRYIHIGHVLPNHQLRDVSIYEVNGANRLEAVIRAQSAVYVNKGWRLKQVEVSRFSADQVQVKRYAELAQSTLVQPTLFGLLDTRPRDMGAVALARYIGYLKSNGLDAARYELAFWQRFTTPLSALVMLLLAVPFVFGSLRSGGAGQRLFIGVLVGIGFYFVNRLMGQAGLVYGVSPLLSASFPLILFAIAGLLALRRLR</sequence>
<dbReference type="InterPro" id="IPR030923">
    <property type="entry name" value="LptG"/>
</dbReference>
<evidence type="ECO:0000256" key="1">
    <source>
        <dbReference type="ARBA" id="ARBA00002265"/>
    </source>
</evidence>
<evidence type="ECO:0000256" key="7">
    <source>
        <dbReference type="ARBA" id="ARBA00023136"/>
    </source>
</evidence>
<keyword evidence="4" id="KW-1003">Cell membrane</keyword>
<evidence type="ECO:0000256" key="5">
    <source>
        <dbReference type="ARBA" id="ARBA00022692"/>
    </source>
</evidence>
<evidence type="ECO:0000313" key="10">
    <source>
        <dbReference type="EMBL" id="APZ43247.1"/>
    </source>
</evidence>
<dbReference type="STRING" id="1765967.BW247_09200"/>
<dbReference type="InterPro" id="IPR005495">
    <property type="entry name" value="LptG/LptF_permease"/>
</dbReference>
<dbReference type="KEGG" id="afy:BW247_09200"/>
<reference evidence="10 11" key="1">
    <citation type="submission" date="2017-01" db="EMBL/GenBank/DDBJ databases">
        <title>Draft sequence of Acidihalobacter ferrooxidans strain DSM 14175 (strain V8).</title>
        <authorList>
            <person name="Khaleque H.N."/>
            <person name="Ramsay J.P."/>
            <person name="Murphy R.J.T."/>
            <person name="Kaksonen A.H."/>
            <person name="Boxall N.J."/>
            <person name="Watkin E.L.J."/>
        </authorList>
    </citation>
    <scope>NUCLEOTIDE SEQUENCE [LARGE SCALE GENOMIC DNA]</scope>
    <source>
        <strain evidence="10 11">V8</strain>
    </source>
</reference>
<dbReference type="Proteomes" id="UP000243807">
    <property type="component" value="Chromosome"/>
</dbReference>
<dbReference type="GO" id="GO:0043190">
    <property type="term" value="C:ATP-binding cassette (ABC) transporter complex"/>
    <property type="evidence" value="ECO:0007669"/>
    <property type="project" value="InterPro"/>
</dbReference>
<evidence type="ECO:0000256" key="9">
    <source>
        <dbReference type="SAM" id="Phobius"/>
    </source>
</evidence>
<dbReference type="EMBL" id="CP019434">
    <property type="protein sequence ID" value="APZ43247.1"/>
    <property type="molecule type" value="Genomic_DNA"/>
</dbReference>
<name>A0A1P8UHE7_9GAMM</name>
<feature type="transmembrane region" description="Helical" evidence="9">
    <location>
        <begin position="273"/>
        <end position="291"/>
    </location>
</feature>
<evidence type="ECO:0000256" key="2">
    <source>
        <dbReference type="ARBA" id="ARBA00004651"/>
    </source>
</evidence>
<feature type="transmembrane region" description="Helical" evidence="9">
    <location>
        <begin position="303"/>
        <end position="320"/>
    </location>
</feature>
<dbReference type="PANTHER" id="PTHR33529">
    <property type="entry name" value="SLR0882 PROTEIN-RELATED"/>
    <property type="match status" value="1"/>
</dbReference>
<dbReference type="GO" id="GO:0055085">
    <property type="term" value="P:transmembrane transport"/>
    <property type="evidence" value="ECO:0007669"/>
    <property type="project" value="InterPro"/>
</dbReference>
<keyword evidence="6 9" id="KW-1133">Transmembrane helix</keyword>
<protein>
    <submittedName>
        <fullName evidence="10">LPS export ABC transporter permease LptG</fullName>
    </submittedName>
</protein>
<evidence type="ECO:0000256" key="3">
    <source>
        <dbReference type="ARBA" id="ARBA00007725"/>
    </source>
</evidence>
<evidence type="ECO:0000313" key="11">
    <source>
        <dbReference type="Proteomes" id="UP000243807"/>
    </source>
</evidence>
<evidence type="ECO:0000256" key="4">
    <source>
        <dbReference type="ARBA" id="ARBA00022475"/>
    </source>
</evidence>
<keyword evidence="11" id="KW-1185">Reference proteome</keyword>
<accession>A0A1P8UHE7</accession>
<keyword evidence="7 9" id="KW-0472">Membrane</keyword>
<dbReference type="Pfam" id="PF03739">
    <property type="entry name" value="LptF_LptG"/>
    <property type="match status" value="1"/>
</dbReference>
<keyword evidence="5 9" id="KW-0812">Transmembrane</keyword>
<comment type="subunit">
    <text evidence="8">Component of the lipopolysaccharide transport and assembly complex. The LptBFG transporter is composed of two ATP-binding proteins (LptB) and two transmembrane proteins (LptF and LptG).</text>
</comment>
<feature type="transmembrane region" description="Helical" evidence="9">
    <location>
        <begin position="12"/>
        <end position="33"/>
    </location>
</feature>
<dbReference type="NCBIfam" id="TIGR04408">
    <property type="entry name" value="LptG_lptG"/>
    <property type="match status" value="1"/>
</dbReference>
<dbReference type="OrthoDB" id="9776227at2"/>
<organism evidence="10 11">
    <name type="scientific">Acidihalobacter ferrooxydans</name>
    <dbReference type="NCBI Taxonomy" id="1765967"/>
    <lineage>
        <taxon>Bacteria</taxon>
        <taxon>Pseudomonadati</taxon>
        <taxon>Pseudomonadota</taxon>
        <taxon>Gammaproteobacteria</taxon>
        <taxon>Chromatiales</taxon>
        <taxon>Ectothiorhodospiraceae</taxon>
        <taxon>Acidihalobacter</taxon>
    </lineage>
</organism>
<dbReference type="RefSeq" id="WP_076836888.1">
    <property type="nucleotide sequence ID" value="NZ_CP019434.1"/>
</dbReference>
<evidence type="ECO:0000256" key="6">
    <source>
        <dbReference type="ARBA" id="ARBA00022989"/>
    </source>
</evidence>
<comment type="subcellular location">
    <subcellularLocation>
        <location evidence="2">Cell membrane</location>
        <topology evidence="2">Multi-pass membrane protein</topology>
    </subcellularLocation>
</comment>
<comment type="function">
    <text evidence="1">Part of the ABC transporter complex LptBFG involved in the translocation of lipopolysaccharide (LPS) from the inner membrane to the outer membrane.</text>
</comment>
<feature type="transmembrane region" description="Helical" evidence="9">
    <location>
        <begin position="332"/>
        <end position="350"/>
    </location>
</feature>